<organism evidence="1 2">
    <name type="scientific">Nezara viridula</name>
    <name type="common">Southern green stink bug</name>
    <name type="synonym">Cimex viridulus</name>
    <dbReference type="NCBI Taxonomy" id="85310"/>
    <lineage>
        <taxon>Eukaryota</taxon>
        <taxon>Metazoa</taxon>
        <taxon>Ecdysozoa</taxon>
        <taxon>Arthropoda</taxon>
        <taxon>Hexapoda</taxon>
        <taxon>Insecta</taxon>
        <taxon>Pterygota</taxon>
        <taxon>Neoptera</taxon>
        <taxon>Paraneoptera</taxon>
        <taxon>Hemiptera</taxon>
        <taxon>Heteroptera</taxon>
        <taxon>Panheteroptera</taxon>
        <taxon>Pentatomomorpha</taxon>
        <taxon>Pentatomoidea</taxon>
        <taxon>Pentatomidae</taxon>
        <taxon>Pentatominae</taxon>
        <taxon>Nezara</taxon>
    </lineage>
</organism>
<sequence length="63" mass="7399">MPHHVLHLILSNHYHMKQDWRCSEGCLQWDSLWLPDSAQRVAPTKLGLSLQKGRKSYCIWNAL</sequence>
<evidence type="ECO:0000313" key="2">
    <source>
        <dbReference type="Proteomes" id="UP001152798"/>
    </source>
</evidence>
<dbReference type="Proteomes" id="UP001152798">
    <property type="component" value="Chromosome 5"/>
</dbReference>
<protein>
    <submittedName>
        <fullName evidence="1">Uncharacterized protein</fullName>
    </submittedName>
</protein>
<proteinExistence type="predicted"/>
<name>A0A9P0MU48_NEZVI</name>
<accession>A0A9P0MU48</accession>
<gene>
    <name evidence="1" type="ORF">NEZAVI_LOCUS12099</name>
</gene>
<keyword evidence="2" id="KW-1185">Reference proteome</keyword>
<dbReference type="EMBL" id="OV725081">
    <property type="protein sequence ID" value="CAH1403496.1"/>
    <property type="molecule type" value="Genomic_DNA"/>
</dbReference>
<evidence type="ECO:0000313" key="1">
    <source>
        <dbReference type="EMBL" id="CAH1403496.1"/>
    </source>
</evidence>
<dbReference type="AlphaFoldDB" id="A0A9P0MU48"/>
<reference evidence="1" key="1">
    <citation type="submission" date="2022-01" db="EMBL/GenBank/DDBJ databases">
        <authorList>
            <person name="King R."/>
        </authorList>
    </citation>
    <scope>NUCLEOTIDE SEQUENCE</scope>
</reference>